<dbReference type="Proteomes" id="UP000194873">
    <property type="component" value="Unassembled WGS sequence"/>
</dbReference>
<dbReference type="InterPro" id="IPR031321">
    <property type="entry name" value="UCP012641"/>
</dbReference>
<gene>
    <name evidence="2" type="ORF">BXP70_11860</name>
</gene>
<feature type="domain" description="Zinc-ribbon" evidence="1">
    <location>
        <begin position="3"/>
        <end position="95"/>
    </location>
</feature>
<keyword evidence="3" id="KW-1185">Reference proteome</keyword>
<dbReference type="EMBL" id="MTSE01000005">
    <property type="protein sequence ID" value="OUJ73678.1"/>
    <property type="molecule type" value="Genomic_DNA"/>
</dbReference>
<name>A0A243WDC5_9BACT</name>
<organism evidence="2 3">
    <name type="scientific">Hymenobacter crusticola</name>
    <dbReference type="NCBI Taxonomy" id="1770526"/>
    <lineage>
        <taxon>Bacteria</taxon>
        <taxon>Pseudomonadati</taxon>
        <taxon>Bacteroidota</taxon>
        <taxon>Cytophagia</taxon>
        <taxon>Cytophagales</taxon>
        <taxon>Hymenobacteraceae</taxon>
        <taxon>Hymenobacter</taxon>
    </lineage>
</organism>
<sequence length="356" mass="41596">MKLFKCNHCGQTLFFENNVCEKCKYPLGFEIQELKLLPLVKQEEELFTIYNKPKSTQYKYCANHAHDVCNWLVPADNDSPFCVACSLNRTIPDLSKPSYVERWKAIEVAKHRLVFSLLQMKLPVFSKAVDQETGLSFDFVADENEDKSKRILTGHANGLITLNIAEADDIEREMARKAMDELYRTVLGHFRHEVGHYYWDRLIDNTEHLEEFRQLFGDEQEDYGEALKKHYAQGPPADWNQHYISAYATSHPWEDWAETWAHYLHIMDTLQTASAFRLSIHPEVAKEADHLEADLTEDPYKLSDFTTIMNMWLPLTFTMNSLNRSMGLHDPYPFIIYPEVMQKMAFIHRVCDRAKS</sequence>
<dbReference type="PIRSF" id="PIRSF012641">
    <property type="entry name" value="UCP012641"/>
    <property type="match status" value="1"/>
</dbReference>
<evidence type="ECO:0000313" key="3">
    <source>
        <dbReference type="Proteomes" id="UP000194873"/>
    </source>
</evidence>
<dbReference type="OrthoDB" id="256753at2"/>
<dbReference type="Pfam" id="PF10005">
    <property type="entry name" value="Zn_ribbon_DZR_6"/>
    <property type="match status" value="1"/>
</dbReference>
<dbReference type="RefSeq" id="WP_086594283.1">
    <property type="nucleotide sequence ID" value="NZ_MTSE01000005.1"/>
</dbReference>
<comment type="caution">
    <text evidence="2">The sequence shown here is derived from an EMBL/GenBank/DDBJ whole genome shotgun (WGS) entry which is preliminary data.</text>
</comment>
<evidence type="ECO:0000259" key="1">
    <source>
        <dbReference type="Pfam" id="PF10005"/>
    </source>
</evidence>
<proteinExistence type="predicted"/>
<dbReference type="Pfam" id="PF15887">
    <property type="entry name" value="Peptidase_Mx"/>
    <property type="match status" value="1"/>
</dbReference>
<accession>A0A243WDC5</accession>
<reference evidence="2 3" key="1">
    <citation type="submission" date="2017-01" db="EMBL/GenBank/DDBJ databases">
        <title>A new Hymenobacter.</title>
        <authorList>
            <person name="Liang Y."/>
            <person name="Feng F."/>
        </authorList>
    </citation>
    <scope>NUCLEOTIDE SEQUENCE [LARGE SCALE GENOMIC DNA]</scope>
    <source>
        <strain evidence="2">MIMBbqt21</strain>
    </source>
</reference>
<dbReference type="AlphaFoldDB" id="A0A243WDC5"/>
<dbReference type="InterPro" id="IPR011201">
    <property type="entry name" value="Zinc-ribbon_6_bact"/>
</dbReference>
<evidence type="ECO:0000313" key="2">
    <source>
        <dbReference type="EMBL" id="OUJ73678.1"/>
    </source>
</evidence>
<protein>
    <recommendedName>
        <fullName evidence="1">Zinc-ribbon domain-containing protein</fullName>
    </recommendedName>
</protein>
<dbReference type="Gene3D" id="3.40.390.70">
    <property type="match status" value="1"/>
</dbReference>